<dbReference type="InterPro" id="IPR025493">
    <property type="entry name" value="DUF4384"/>
</dbReference>
<keyword evidence="2" id="KW-0812">Transmembrane</keyword>
<dbReference type="Pfam" id="PF14326">
    <property type="entry name" value="DUF4384"/>
    <property type="match status" value="1"/>
</dbReference>
<evidence type="ECO:0000313" key="4">
    <source>
        <dbReference type="EMBL" id="HGI31082.1"/>
    </source>
</evidence>
<dbReference type="Gene3D" id="2.60.40.10">
    <property type="entry name" value="Immunoglobulins"/>
    <property type="match status" value="2"/>
</dbReference>
<feature type="transmembrane region" description="Helical" evidence="2">
    <location>
        <begin position="96"/>
        <end position="114"/>
    </location>
</feature>
<dbReference type="AlphaFoldDB" id="A0A7V3YH77"/>
<sequence length="595" mass="64072">MQSLLLPPSGGGATSPTSTLPCGLGRRGNRCSFLRRPCGKSGTTPVARPRRNSLNSVPGVPRLCTTCGNSSRPWSVACGIMLEKVKEETTMQRRGLVVLAVVLFVGSMMGLARAEVLLRFTLHPQVYISIPRSVDVSVSVDRGEGATYDIGDPITIRFRATRDGYVNLIDYLPGGDVQVLVRNRFVRAGISETYSKSVTGPGGTERLVVLLTRDPVSDRDLERFIQAPHQADRIFHAQYATDRTHFQVAARMEGTVLTLEPQTVQIGPSSALVFTASLSTASGQPLEGQELVWSTSDGSLATARTVTDARGMSRNTFYAPAFSGTVTVEVRFLGGVRLAPSSAVATVEVGQRIVETYLSLEPAKTVLASGERIRVVAYLRDREGRALAGRTIEWEVPQGTLSATSSVTDTSGRAWVFYTAPRVATTRDFDLVARFPGSAQYAPSEAFVTLTVEQARPMLSEALFFVDFSSGSPKHNGSRLSYQGKVVSGFSVNDVSLLEMRRGEVLEFYFSPGGVPEEGAVYLWVQGDPNTRVQVTLNGKDLGTVPAVTGLLAPGTEQGLLAVAGDFLEGTNILRITAEGPARGVVRFQRVVVVF</sequence>
<dbReference type="InterPro" id="IPR013783">
    <property type="entry name" value="Ig-like_fold"/>
</dbReference>
<name>A0A7V3YH77_9BACT</name>
<feature type="region of interest" description="Disordered" evidence="1">
    <location>
        <begin position="1"/>
        <end position="20"/>
    </location>
</feature>
<evidence type="ECO:0000259" key="3">
    <source>
        <dbReference type="Pfam" id="PF14326"/>
    </source>
</evidence>
<proteinExistence type="predicted"/>
<keyword evidence="2" id="KW-0472">Membrane</keyword>
<gene>
    <name evidence="4" type="ORF">ENV30_07245</name>
</gene>
<reference evidence="4" key="1">
    <citation type="journal article" date="2020" name="mSystems">
        <title>Genome- and Community-Level Interaction Insights into Carbon Utilization and Element Cycling Functions of Hydrothermarchaeota in Hydrothermal Sediment.</title>
        <authorList>
            <person name="Zhou Z."/>
            <person name="Liu Y."/>
            <person name="Xu W."/>
            <person name="Pan J."/>
            <person name="Luo Z.H."/>
            <person name="Li M."/>
        </authorList>
    </citation>
    <scope>NUCLEOTIDE SEQUENCE [LARGE SCALE GENOMIC DNA]</scope>
    <source>
        <strain evidence="4">SpSt-747</strain>
    </source>
</reference>
<keyword evidence="2" id="KW-1133">Transmembrane helix</keyword>
<feature type="domain" description="DUF4384" evidence="3">
    <location>
        <begin position="147"/>
        <end position="214"/>
    </location>
</feature>
<dbReference type="InterPro" id="IPR008964">
    <property type="entry name" value="Invasin/intimin_cell_adhesion"/>
</dbReference>
<evidence type="ECO:0000256" key="2">
    <source>
        <dbReference type="SAM" id="Phobius"/>
    </source>
</evidence>
<organism evidence="4">
    <name type="scientific">Candidatus Caldatribacterium californiense</name>
    <dbReference type="NCBI Taxonomy" id="1454726"/>
    <lineage>
        <taxon>Bacteria</taxon>
        <taxon>Pseudomonadati</taxon>
        <taxon>Atribacterota</taxon>
        <taxon>Atribacteria</taxon>
        <taxon>Atribacterales</taxon>
        <taxon>Candidatus Caldatribacteriaceae</taxon>
        <taxon>Candidatus Caldatribacterium</taxon>
    </lineage>
</organism>
<dbReference type="EMBL" id="DTFV01000104">
    <property type="protein sequence ID" value="HGI31082.1"/>
    <property type="molecule type" value="Genomic_DNA"/>
</dbReference>
<protein>
    <submittedName>
        <fullName evidence="4">DUF4384 domain-containing protein</fullName>
    </submittedName>
</protein>
<evidence type="ECO:0000256" key="1">
    <source>
        <dbReference type="SAM" id="MobiDB-lite"/>
    </source>
</evidence>
<accession>A0A7V3YH77</accession>
<dbReference type="SUPFAM" id="SSF49373">
    <property type="entry name" value="Invasin/intimin cell-adhesion fragments"/>
    <property type="match status" value="2"/>
</dbReference>
<comment type="caution">
    <text evidence="4">The sequence shown here is derived from an EMBL/GenBank/DDBJ whole genome shotgun (WGS) entry which is preliminary data.</text>
</comment>